<dbReference type="InterPro" id="IPR016181">
    <property type="entry name" value="Acyl_CoA_acyltransferase"/>
</dbReference>
<reference evidence="1 2" key="1">
    <citation type="submission" date="2016-03" db="EMBL/GenBank/DDBJ databases">
        <title>Genome sequence of Pontibacter sp. nov., of the family cytophagaceae, isolated from marine sediment of the Yellow Sea, China.</title>
        <authorList>
            <person name="Zhang G."/>
            <person name="Zhang R."/>
        </authorList>
    </citation>
    <scope>NUCLEOTIDE SEQUENCE [LARGE SCALE GENOMIC DNA]</scope>
    <source>
        <strain evidence="1 2">S10-8</strain>
    </source>
</reference>
<evidence type="ECO:0000313" key="1">
    <source>
        <dbReference type="EMBL" id="OKL38659.1"/>
    </source>
</evidence>
<organism evidence="1 2">
    <name type="scientific">Pontibacter flavimaris</name>
    <dbReference type="NCBI Taxonomy" id="1797110"/>
    <lineage>
        <taxon>Bacteria</taxon>
        <taxon>Pseudomonadati</taxon>
        <taxon>Bacteroidota</taxon>
        <taxon>Cytophagia</taxon>
        <taxon>Cytophagales</taxon>
        <taxon>Hymenobacteraceae</taxon>
        <taxon>Pontibacter</taxon>
    </lineage>
</organism>
<dbReference type="Gene3D" id="3.40.630.30">
    <property type="match status" value="1"/>
</dbReference>
<proteinExistence type="predicted"/>
<evidence type="ECO:0008006" key="3">
    <source>
        <dbReference type="Google" id="ProtNLM"/>
    </source>
</evidence>
<dbReference type="EMBL" id="LVWA01000012">
    <property type="protein sequence ID" value="OKL38659.1"/>
    <property type="molecule type" value="Genomic_DNA"/>
</dbReference>
<name>A0A1Q5P8U5_9BACT</name>
<dbReference type="Proteomes" id="UP000186551">
    <property type="component" value="Unassembled WGS sequence"/>
</dbReference>
<accession>A0A1Q5P8U5</accession>
<dbReference type="SUPFAM" id="SSF55729">
    <property type="entry name" value="Acyl-CoA N-acyltransferases (Nat)"/>
    <property type="match status" value="1"/>
</dbReference>
<keyword evidence="2" id="KW-1185">Reference proteome</keyword>
<dbReference type="AlphaFoldDB" id="A0A1Q5P8U5"/>
<evidence type="ECO:0000313" key="2">
    <source>
        <dbReference type="Proteomes" id="UP000186551"/>
    </source>
</evidence>
<sequence>MEISKLNNSDLPQVYEMAFEAWKDAYPGQSDAFIRKVSKFIVRKNYYENDYRYKISEDGIIRAILLGCEKDDKNNALEWVELQTKDLHGSELLIMNNQKDYLVKSDDLLATYLTDIDIKLALFISNKRGYGTKLLNHFMKESQVKGKDKMYLWTDSSCNHHYYPKQGFEEILSFANANANMMEEDYRTLFYSKKI</sequence>
<protein>
    <recommendedName>
        <fullName evidence="3">GNAT family N-acetyltransferase</fullName>
    </recommendedName>
</protein>
<comment type="caution">
    <text evidence="1">The sequence shown here is derived from an EMBL/GenBank/DDBJ whole genome shotgun (WGS) entry which is preliminary data.</text>
</comment>
<gene>
    <name evidence="1" type="ORF">A3841_05830</name>
</gene>